<keyword evidence="1" id="KW-0732">Signal</keyword>
<gene>
    <name evidence="3" type="ORF">GCM10009768_07210</name>
</gene>
<evidence type="ECO:0000259" key="2">
    <source>
        <dbReference type="SMART" id="SM00909"/>
    </source>
</evidence>
<dbReference type="InterPro" id="IPR018910">
    <property type="entry name" value="LpqB_C"/>
</dbReference>
<evidence type="ECO:0000313" key="4">
    <source>
        <dbReference type="Proteomes" id="UP001500851"/>
    </source>
</evidence>
<dbReference type="InterPro" id="IPR059026">
    <property type="entry name" value="LpqB_N"/>
</dbReference>
<dbReference type="Proteomes" id="UP001500851">
    <property type="component" value="Unassembled WGS sequence"/>
</dbReference>
<feature type="chain" id="PRO_5045672141" evidence="1">
    <location>
        <begin position="26"/>
        <end position="562"/>
    </location>
</feature>
<evidence type="ECO:0000313" key="3">
    <source>
        <dbReference type="EMBL" id="GAA1780832.1"/>
    </source>
</evidence>
<name>A0ABN2L9W0_9MICO</name>
<proteinExistence type="predicted"/>
<dbReference type="InterPro" id="IPR019606">
    <property type="entry name" value="GerMN"/>
</dbReference>
<keyword evidence="4" id="KW-1185">Reference proteome</keyword>
<dbReference type="EMBL" id="BAAAOB010000001">
    <property type="protein sequence ID" value="GAA1780832.1"/>
    <property type="molecule type" value="Genomic_DNA"/>
</dbReference>
<protein>
    <submittedName>
        <fullName evidence="3">LpqB family beta-propeller domain-containing protein</fullName>
    </submittedName>
</protein>
<sequence length="562" mass="58518">MTGRIRSIGRMVGVAAIAASALLLAACNAIPQSGPVNVGLSDLTKGDQLVSYSPPGPAKGASQKDVVIGFVNAASSSQDDYRVAREFLTPEYSSQWDPSTGVFVYEGARPYRSEEDNVAVLSLPGIATVDELGVLTPARPGATSDVRFELAKVDGQWRIASAPAGVILDRNVFRTVWAPRDISFLSPDDRLITETRWFLNGPGMATQVVNALLAGPSEELRGAIRTAFPEGTGLVSNSVTVLDGTAKIDLTGQAASADHGARQLILRQLAASLQSVQGVNRFDLSINGSLIESSAVGWSDGGTPTADPRNTLVLSHGTFGSLLAGKVEALPKLGSRIVEMRPDGVTVAVDRSSAVVRSGGTLTWTDGAQEIEIPTSGSQPLDPSIDRFGYVWSSAKGVGGSIIAVKPGEDPITLAVPWAAGLRPVGIRVSPDGVRLAMLLADGDGSTVRVSGIVRDAHGRPSAITAQGPEQMWTTGAPLDLDWSDAQHFAVLTRVGEAGKVTIGAPRQFSAESGSVAGATRLSGGGSKAFLRVLNADGRLFAGQGIGWQPQFEDVQVLAKVG</sequence>
<dbReference type="SMART" id="SM00909">
    <property type="entry name" value="Germane"/>
    <property type="match status" value="1"/>
</dbReference>
<comment type="caution">
    <text evidence="3">The sequence shown here is derived from an EMBL/GenBank/DDBJ whole genome shotgun (WGS) entry which is preliminary data.</text>
</comment>
<accession>A0ABN2L9W0</accession>
<dbReference type="Pfam" id="PF10646">
    <property type="entry name" value="Germane"/>
    <property type="match status" value="1"/>
</dbReference>
<dbReference type="Pfam" id="PF25976">
    <property type="entry name" value="LpqB_N"/>
    <property type="match status" value="1"/>
</dbReference>
<dbReference type="Pfam" id="PF10647">
    <property type="entry name" value="Gmad1"/>
    <property type="match status" value="1"/>
</dbReference>
<reference evidence="3 4" key="1">
    <citation type="journal article" date="2019" name="Int. J. Syst. Evol. Microbiol.">
        <title>The Global Catalogue of Microorganisms (GCM) 10K type strain sequencing project: providing services to taxonomists for standard genome sequencing and annotation.</title>
        <authorList>
            <consortium name="The Broad Institute Genomics Platform"/>
            <consortium name="The Broad Institute Genome Sequencing Center for Infectious Disease"/>
            <person name="Wu L."/>
            <person name="Ma J."/>
        </authorList>
    </citation>
    <scope>NUCLEOTIDE SEQUENCE [LARGE SCALE GENOMIC DNA]</scope>
    <source>
        <strain evidence="3 4">JCM 14736</strain>
    </source>
</reference>
<dbReference type="RefSeq" id="WP_046454070.1">
    <property type="nucleotide sequence ID" value="NZ_BAAAOB010000001.1"/>
</dbReference>
<feature type="domain" description="GerMN" evidence="2">
    <location>
        <begin position="205"/>
        <end position="295"/>
    </location>
</feature>
<organism evidence="3 4">
    <name type="scientific">Leucobacter iarius</name>
    <dbReference type="NCBI Taxonomy" id="333963"/>
    <lineage>
        <taxon>Bacteria</taxon>
        <taxon>Bacillati</taxon>
        <taxon>Actinomycetota</taxon>
        <taxon>Actinomycetes</taxon>
        <taxon>Micrococcales</taxon>
        <taxon>Microbacteriaceae</taxon>
        <taxon>Leucobacter</taxon>
    </lineage>
</organism>
<dbReference type="PROSITE" id="PS51257">
    <property type="entry name" value="PROKAR_LIPOPROTEIN"/>
    <property type="match status" value="1"/>
</dbReference>
<evidence type="ECO:0000256" key="1">
    <source>
        <dbReference type="SAM" id="SignalP"/>
    </source>
</evidence>
<feature type="signal peptide" evidence="1">
    <location>
        <begin position="1"/>
        <end position="25"/>
    </location>
</feature>